<evidence type="ECO:0000313" key="1">
    <source>
        <dbReference type="EMBL" id="CAH2399510.1"/>
    </source>
</evidence>
<comment type="caution">
    <text evidence="1">The sequence shown here is derived from an EMBL/GenBank/DDBJ whole genome shotgun (WGS) entry which is preliminary data.</text>
</comment>
<sequence length="98" mass="10942">MDVALQLLDLQSQSRDQRIRVRVHGLRAGSESLRLAAGGTLREDHRVRTGKIIRKLIGRIGHGAMESYSLLHANDFAHPAELGRQVFCAIRQSMPSSR</sequence>
<evidence type="ECO:0000313" key="2">
    <source>
        <dbReference type="Proteomes" id="UP001153050"/>
    </source>
</evidence>
<dbReference type="Proteomes" id="UP001153050">
    <property type="component" value="Unassembled WGS sequence"/>
</dbReference>
<keyword evidence="2" id="KW-1185">Reference proteome</keyword>
<proteinExistence type="predicted"/>
<reference evidence="1 2" key="1">
    <citation type="submission" date="2022-03" db="EMBL/GenBank/DDBJ databases">
        <authorList>
            <person name="Brunel B."/>
        </authorList>
    </citation>
    <scope>NUCLEOTIDE SEQUENCE [LARGE SCALE GENOMIC DNA]</scope>
    <source>
        <strain evidence="1">STM5069sample</strain>
    </source>
</reference>
<organism evidence="1 2">
    <name type="scientific">Mesorhizobium escarrei</name>
    <dbReference type="NCBI Taxonomy" id="666018"/>
    <lineage>
        <taxon>Bacteria</taxon>
        <taxon>Pseudomonadati</taxon>
        <taxon>Pseudomonadota</taxon>
        <taxon>Alphaproteobacteria</taxon>
        <taxon>Hyphomicrobiales</taxon>
        <taxon>Phyllobacteriaceae</taxon>
        <taxon>Mesorhizobium</taxon>
    </lineage>
</organism>
<dbReference type="EMBL" id="CAKXZT010000116">
    <property type="protein sequence ID" value="CAH2399510.1"/>
    <property type="molecule type" value="Genomic_DNA"/>
</dbReference>
<name>A0ABM9DS64_9HYPH</name>
<accession>A0ABM9DS64</accession>
<gene>
    <name evidence="1" type="ORF">MES5069_220199</name>
</gene>
<protein>
    <submittedName>
        <fullName evidence="1">Uncharacterized protein</fullName>
    </submittedName>
</protein>